<organism evidence="2 3">
    <name type="scientific">Puccinia graminis f. sp. tritici</name>
    <dbReference type="NCBI Taxonomy" id="56615"/>
    <lineage>
        <taxon>Eukaryota</taxon>
        <taxon>Fungi</taxon>
        <taxon>Dikarya</taxon>
        <taxon>Basidiomycota</taxon>
        <taxon>Pucciniomycotina</taxon>
        <taxon>Pucciniomycetes</taxon>
        <taxon>Pucciniales</taxon>
        <taxon>Pucciniaceae</taxon>
        <taxon>Puccinia</taxon>
    </lineage>
</organism>
<proteinExistence type="predicted"/>
<keyword evidence="3" id="KW-1185">Reference proteome</keyword>
<evidence type="ECO:0000256" key="1">
    <source>
        <dbReference type="SAM" id="MobiDB-lite"/>
    </source>
</evidence>
<feature type="region of interest" description="Disordered" evidence="1">
    <location>
        <begin position="102"/>
        <end position="132"/>
    </location>
</feature>
<dbReference type="AlphaFoldDB" id="A0A5B0PNE4"/>
<name>A0A5B0PNE4_PUCGR</name>
<evidence type="ECO:0000313" key="3">
    <source>
        <dbReference type="Proteomes" id="UP000324748"/>
    </source>
</evidence>
<gene>
    <name evidence="2" type="ORF">PGT21_000266</name>
</gene>
<protein>
    <submittedName>
        <fullName evidence="2">Uncharacterized protein</fullName>
    </submittedName>
</protein>
<feature type="region of interest" description="Disordered" evidence="1">
    <location>
        <begin position="44"/>
        <end position="78"/>
    </location>
</feature>
<accession>A0A5B0PNE4</accession>
<evidence type="ECO:0000313" key="2">
    <source>
        <dbReference type="EMBL" id="KAA1102466.1"/>
    </source>
</evidence>
<comment type="caution">
    <text evidence="2">The sequence shown here is derived from an EMBL/GenBank/DDBJ whole genome shotgun (WGS) entry which is preliminary data.</text>
</comment>
<dbReference type="Proteomes" id="UP000324748">
    <property type="component" value="Unassembled WGS sequence"/>
</dbReference>
<reference evidence="2 3" key="1">
    <citation type="submission" date="2019-05" db="EMBL/GenBank/DDBJ databases">
        <title>Emergence of the Ug99 lineage of the wheat stem rust pathogen through somatic hybridization.</title>
        <authorList>
            <person name="Li F."/>
            <person name="Upadhyaya N.M."/>
            <person name="Sperschneider J."/>
            <person name="Matny O."/>
            <person name="Nguyen-Phuc H."/>
            <person name="Mago R."/>
            <person name="Raley C."/>
            <person name="Miller M.E."/>
            <person name="Silverstein K.A.T."/>
            <person name="Henningsen E."/>
            <person name="Hirsch C.D."/>
            <person name="Visser B."/>
            <person name="Pretorius Z.A."/>
            <person name="Steffenson B.J."/>
            <person name="Schwessinger B."/>
            <person name="Dodds P.N."/>
            <person name="Figueroa M."/>
        </authorList>
    </citation>
    <scope>NUCLEOTIDE SEQUENCE [LARGE SCALE GENOMIC DNA]</scope>
    <source>
        <strain evidence="2">21-0</strain>
    </source>
</reference>
<sequence length="132" mass="14707">MTASSIEPVENHGLKNHINLQSHEHQCLVEKENQQRVKKAEIKRIQHLGSLRSDPEYPHSPDSAQESPRRQNPGGVGRRVCMINHPRFSCTARAPVLAVHHYSESEHGGPRRGQGSLARPALHPVLVGVDSR</sequence>
<dbReference type="EMBL" id="VSWC01000052">
    <property type="protein sequence ID" value="KAA1102466.1"/>
    <property type="molecule type" value="Genomic_DNA"/>
</dbReference>